<evidence type="ECO:0000256" key="6">
    <source>
        <dbReference type="ARBA" id="ARBA00022989"/>
    </source>
</evidence>
<evidence type="ECO:0000256" key="10">
    <source>
        <dbReference type="ARBA" id="ARBA00023180"/>
    </source>
</evidence>
<keyword evidence="14" id="KW-1185">Reference proteome</keyword>
<evidence type="ECO:0000313" key="14">
    <source>
        <dbReference type="Proteomes" id="UP000675881"/>
    </source>
</evidence>
<evidence type="ECO:0000256" key="11">
    <source>
        <dbReference type="ARBA" id="ARBA00023224"/>
    </source>
</evidence>
<gene>
    <name evidence="13" type="ORF">LSAA_6453</name>
</gene>
<evidence type="ECO:0000313" key="13">
    <source>
        <dbReference type="EMBL" id="CAF2872888.1"/>
    </source>
</evidence>
<evidence type="ECO:0000256" key="2">
    <source>
        <dbReference type="ARBA" id="ARBA00007242"/>
    </source>
</evidence>
<evidence type="ECO:0000259" key="12">
    <source>
        <dbReference type="Pfam" id="PF22572"/>
    </source>
</evidence>
<evidence type="ECO:0000256" key="9">
    <source>
        <dbReference type="ARBA" id="ARBA00023170"/>
    </source>
</evidence>
<reference evidence="13" key="1">
    <citation type="submission" date="2021-02" db="EMBL/GenBank/DDBJ databases">
        <authorList>
            <person name="Bekaert M."/>
        </authorList>
    </citation>
    <scope>NUCLEOTIDE SEQUENCE</scope>
    <source>
        <strain evidence="13">IoA-00</strain>
    </source>
</reference>
<keyword evidence="7" id="KW-0297">G-protein coupled receptor</keyword>
<keyword evidence="5" id="KW-0732">Signal</keyword>
<dbReference type="Gene3D" id="3.30.450.20">
    <property type="entry name" value="PAS domain"/>
    <property type="match status" value="2"/>
</dbReference>
<dbReference type="Pfam" id="PF09799">
    <property type="entry name" value="Transmemb_17"/>
    <property type="match status" value="1"/>
</dbReference>
<dbReference type="PANTHER" id="PTHR32546:SF25">
    <property type="entry name" value="MIP05539P"/>
    <property type="match status" value="1"/>
</dbReference>
<evidence type="ECO:0000256" key="4">
    <source>
        <dbReference type="ARBA" id="ARBA00022692"/>
    </source>
</evidence>
<dbReference type="GO" id="GO:0005886">
    <property type="term" value="C:plasma membrane"/>
    <property type="evidence" value="ECO:0007669"/>
    <property type="project" value="UniProtKB-SubCell"/>
</dbReference>
<dbReference type="InterPro" id="IPR019184">
    <property type="entry name" value="Uncharacterised_TM-17"/>
</dbReference>
<proteinExistence type="inferred from homology"/>
<dbReference type="InterPro" id="IPR054714">
    <property type="entry name" value="GPR158_179_extracellular"/>
</dbReference>
<keyword evidence="9" id="KW-0675">Receptor</keyword>
<evidence type="ECO:0000256" key="8">
    <source>
        <dbReference type="ARBA" id="ARBA00023136"/>
    </source>
</evidence>
<keyword evidence="8" id="KW-0472">Membrane</keyword>
<evidence type="ECO:0000256" key="1">
    <source>
        <dbReference type="ARBA" id="ARBA00004651"/>
    </source>
</evidence>
<dbReference type="GO" id="GO:0004930">
    <property type="term" value="F:G protein-coupled receptor activity"/>
    <property type="evidence" value="ECO:0007669"/>
    <property type="project" value="UniProtKB-KW"/>
</dbReference>
<comment type="similarity">
    <text evidence="2">Belongs to the G-protein coupled receptor 3 family.</text>
</comment>
<organism evidence="13 14">
    <name type="scientific">Lepeophtheirus salmonis</name>
    <name type="common">Salmon louse</name>
    <name type="synonym">Caligus salmonis</name>
    <dbReference type="NCBI Taxonomy" id="72036"/>
    <lineage>
        <taxon>Eukaryota</taxon>
        <taxon>Metazoa</taxon>
        <taxon>Ecdysozoa</taxon>
        <taxon>Arthropoda</taxon>
        <taxon>Crustacea</taxon>
        <taxon>Multicrustacea</taxon>
        <taxon>Hexanauplia</taxon>
        <taxon>Copepoda</taxon>
        <taxon>Siphonostomatoida</taxon>
        <taxon>Caligidae</taxon>
        <taxon>Lepeophtheirus</taxon>
    </lineage>
</organism>
<dbReference type="InterPro" id="IPR043458">
    <property type="entry name" value="GPR158/179"/>
</dbReference>
<dbReference type="Proteomes" id="UP000675881">
    <property type="component" value="Chromosome 2"/>
</dbReference>
<name>A0A7R8CNB3_LEPSM</name>
<keyword evidence="10" id="KW-0325">Glycoprotein</keyword>
<comment type="subcellular location">
    <subcellularLocation>
        <location evidence="1">Cell membrane</location>
        <topology evidence="1">Multi-pass membrane protein</topology>
    </subcellularLocation>
</comment>
<protein>
    <submittedName>
        <fullName evidence="13">(salmon louse) hypothetical protein</fullName>
    </submittedName>
</protein>
<evidence type="ECO:0000256" key="7">
    <source>
        <dbReference type="ARBA" id="ARBA00023040"/>
    </source>
</evidence>
<feature type="domain" description="GPR158/179 extracellular" evidence="12">
    <location>
        <begin position="758"/>
        <end position="854"/>
    </location>
</feature>
<dbReference type="AlphaFoldDB" id="A0A7R8CNB3"/>
<dbReference type="EMBL" id="HG994581">
    <property type="protein sequence ID" value="CAF2872888.1"/>
    <property type="molecule type" value="Genomic_DNA"/>
</dbReference>
<feature type="domain" description="GPR158/179 extracellular" evidence="12">
    <location>
        <begin position="389"/>
        <end position="493"/>
    </location>
</feature>
<dbReference type="OrthoDB" id="9970547at2759"/>
<keyword evidence="3" id="KW-1003">Cell membrane</keyword>
<keyword evidence="6" id="KW-1133">Transmembrane helix</keyword>
<dbReference type="Pfam" id="PF22572">
    <property type="entry name" value="GPR158_179_EC"/>
    <property type="match status" value="2"/>
</dbReference>
<keyword evidence="11" id="KW-0807">Transducer</keyword>
<evidence type="ECO:0000256" key="5">
    <source>
        <dbReference type="ARBA" id="ARBA00022729"/>
    </source>
</evidence>
<keyword evidence="4" id="KW-0812">Transmembrane</keyword>
<dbReference type="PANTHER" id="PTHR32546">
    <property type="entry name" value="G-PROTEIN COUPLED RECEPTOR 158-RELATED"/>
    <property type="match status" value="1"/>
</dbReference>
<evidence type="ECO:0000256" key="3">
    <source>
        <dbReference type="ARBA" id="ARBA00022475"/>
    </source>
</evidence>
<sequence>MKSLLSFQIFLHLGAWYFGSFCLAEVLLNIYKYVAFPNTFQNLFINFGILVLTGLLETLRIFTGWKGNLVQNVYLIGISIVLIVPGILGVLYIMLWQIYVVKLEVILCSVQLTLQGIQLIFAIISSISIYSFVLFRNGIFVQLLEVDDMWKGRDSFDEMRAKFDAINEDNCAIKHVADLKLPEDTVSHLPDIKEVNINPVFPNRTALLHLHNMALNRAFFFSYILQSRFHRPAINATYDPGMMYYFLSTIADVAANHKINASGVYFSPNMASPSYKGFVNKTLPLFAPRTFRVDDYNDPIHLERISTLNTFETKDLGAIPNGNYGLNYTSNFYRINDWYKAWLPDDAHLKQLHDTKTVYDIRFRYANNTNASFSFHGPRGADENPGPVKWTRPYFDCGRSNEWKVAAIVPITDIYPRQTGFRHIEYPVYTGAIVMELNFERIDINQCPKGMGNDEPNRFADTAKCKKKTTECEPLHGYGFRRGGYQCRCKPSFRLPNVVRRPFLGEVLERASQKQFSTRFDCEKIGFIQKLPQQWVKSPEWLRNHYLERFHEYKNFSEDHLPKYNVFERPGGKLNIDEVLKFLWSVDEYNYVQFENEALMAVRLANFISSFLQVVDTKEFFHGTRVADLPLKEDQMMGEALALVMGNTRIWSAGIYWDQNKFPNRTYFAPYAYKKNLNTRRFHVEDLARLNSTDQIYTNTEEWFKILKSRWSNYYGDLEKYWIKMFLRSKEKGDDLYLQHYEHFPENYKAANIGHGYWTAPYFDCKGLVKMWKISYAVPFFGWDSLRNRIEFKGAVSVSMNLNILDIDQCQDKYYVPNAFKNTQKCDEKTSYCVPILGRGFETGGYKCECKQGYEYPFEDPITYFDGQLLEGEFLNMVKNAKTRFDMYKCRLAAAAREGIHCISVMIPVVIIALSWVSFIRR</sequence>
<accession>A0A7R8CNB3</accession>